<evidence type="ECO:0000313" key="2">
    <source>
        <dbReference type="Proteomes" id="UP000425960"/>
    </source>
</evidence>
<accession>A0A5K7ZXM2</accession>
<protein>
    <submittedName>
        <fullName evidence="1">Uncharacterized protein</fullName>
    </submittedName>
</protein>
<gene>
    <name evidence="1" type="ORF">DSCO28_55650</name>
</gene>
<proteinExistence type="predicted"/>
<dbReference type="EMBL" id="AP021876">
    <property type="protein sequence ID" value="BBO84999.1"/>
    <property type="molecule type" value="Genomic_DNA"/>
</dbReference>
<evidence type="ECO:0000313" key="1">
    <source>
        <dbReference type="EMBL" id="BBO84999.1"/>
    </source>
</evidence>
<dbReference type="Proteomes" id="UP000425960">
    <property type="component" value="Chromosome"/>
</dbReference>
<name>A0A5K7ZXM2_9BACT</name>
<organism evidence="1 2">
    <name type="scientific">Desulfosarcina ovata subsp. sediminis</name>
    <dbReference type="NCBI Taxonomy" id="885957"/>
    <lineage>
        <taxon>Bacteria</taxon>
        <taxon>Pseudomonadati</taxon>
        <taxon>Thermodesulfobacteriota</taxon>
        <taxon>Desulfobacteria</taxon>
        <taxon>Desulfobacterales</taxon>
        <taxon>Desulfosarcinaceae</taxon>
        <taxon>Desulfosarcina</taxon>
    </lineage>
</organism>
<sequence length="80" mass="9308">MHPFQSKDQLCKYLDKYFDGTKSVYNDTGLKVTWHTSVREDKKPGGVLDLQISQIMINGKKPTQIPHSQNDKIIIEYLKR</sequence>
<dbReference type="AlphaFoldDB" id="A0A5K7ZXM2"/>
<reference evidence="1 2" key="1">
    <citation type="submission" date="2019-11" db="EMBL/GenBank/DDBJ databases">
        <title>Comparative genomics of hydrocarbon-degrading Desulfosarcina strains.</title>
        <authorList>
            <person name="Watanabe M."/>
            <person name="Kojima H."/>
            <person name="Fukui M."/>
        </authorList>
    </citation>
    <scope>NUCLEOTIDE SEQUENCE [LARGE SCALE GENOMIC DNA]</scope>
    <source>
        <strain evidence="1 2">28bB2T</strain>
    </source>
</reference>
<dbReference type="KEGG" id="dov:DSCO28_55650"/>